<sequence>MLQQIVVVTAVCFIAILCTESVWTYPLLLSARNHQPGRCTLVPGIDHGSEDIQVLPNGLAFISSGLGAQVHGGIFLFDFWKPKRGVRALELTGDIDKSTFSPHGISIWTDTNRNLVYLYVVNHVGREKDTVEKFRLDEKRRTLYHMKTFHDDPTFIHLNNLAVVAEDSFYFTNYFKSDLTLEYKRGLPLGNVGFYDGAKGRILLTELCFPNGIAASPDGRNKITVEKFRLDEKRRTLYHVKTFHDDPTFIQHVYLAISLEKRVNIYTRSSDNTLKLTQVFRLTTSADGLVLQVDEVYHNDGRQFSGATTAVRYRRLMLVGSVYTNLLLCQDHHA</sequence>
<keyword evidence="4 8" id="KW-0325">Glycoprotein</keyword>
<dbReference type="EMBL" id="JAODUO010000299">
    <property type="protein sequence ID" value="KAK2183713.1"/>
    <property type="molecule type" value="Genomic_DNA"/>
</dbReference>
<accession>A0AAD9NW82</accession>
<evidence type="ECO:0000256" key="4">
    <source>
        <dbReference type="ARBA" id="ARBA00023180"/>
    </source>
</evidence>
<dbReference type="GO" id="GO:0004064">
    <property type="term" value="F:arylesterase activity"/>
    <property type="evidence" value="ECO:0007669"/>
    <property type="project" value="UniProtKB-UniRule"/>
</dbReference>
<name>A0AAD9NW82_RIDPI</name>
<keyword evidence="6 8" id="KW-0106">Calcium</keyword>
<dbReference type="InterPro" id="IPR051288">
    <property type="entry name" value="Serum_paraoxonase/arylesterase"/>
</dbReference>
<dbReference type="SUPFAM" id="SSF63829">
    <property type="entry name" value="Calcium-dependent phosphotriesterase"/>
    <property type="match status" value="1"/>
</dbReference>
<keyword evidence="6 8" id="KW-0479">Metal-binding</keyword>
<reference evidence="9" key="1">
    <citation type="journal article" date="2023" name="Mol. Biol. Evol.">
        <title>Third-Generation Sequencing Reveals the Adaptive Role of the Epigenome in Three Deep-Sea Polychaetes.</title>
        <authorList>
            <person name="Perez M."/>
            <person name="Aroh O."/>
            <person name="Sun Y."/>
            <person name="Lan Y."/>
            <person name="Juniper S.K."/>
            <person name="Young C.R."/>
            <person name="Angers B."/>
            <person name="Qian P.Y."/>
        </authorList>
    </citation>
    <scope>NUCLEOTIDE SEQUENCE</scope>
    <source>
        <strain evidence="9">R07B-5</strain>
    </source>
</reference>
<comment type="cofactor">
    <cofactor evidence="6 8">
        <name>Ca(2+)</name>
        <dbReference type="ChEBI" id="CHEBI:29108"/>
    </cofactor>
    <text evidence="6 8">Binds 2 calcium ions per subunit.</text>
</comment>
<evidence type="ECO:0000256" key="7">
    <source>
        <dbReference type="PIRSR" id="PIRSR602640-3"/>
    </source>
</evidence>
<keyword evidence="3 7" id="KW-1015">Disulfide bond</keyword>
<feature type="binding site" evidence="6">
    <location>
        <position position="50"/>
    </location>
    <ligand>
        <name>Ca(2+)</name>
        <dbReference type="ChEBI" id="CHEBI:29108"/>
        <label>1</label>
        <note>catalytic</note>
    </ligand>
</feature>
<keyword evidence="2 8" id="KW-0378">Hydrolase</keyword>
<feature type="binding site" evidence="6">
    <location>
        <position position="105"/>
    </location>
    <ligand>
        <name>Ca(2+)</name>
        <dbReference type="ChEBI" id="CHEBI:29108"/>
        <label>1</label>
        <note>catalytic</note>
    </ligand>
</feature>
<dbReference type="EC" id="3.1.1.2" evidence="8"/>
<evidence type="ECO:0000256" key="5">
    <source>
        <dbReference type="PIRSR" id="PIRSR602640-1"/>
    </source>
</evidence>
<evidence type="ECO:0000256" key="2">
    <source>
        <dbReference type="ARBA" id="ARBA00022801"/>
    </source>
</evidence>
<keyword evidence="10" id="KW-1185">Reference proteome</keyword>
<feature type="binding site" evidence="6">
    <location>
        <position position="160"/>
    </location>
    <ligand>
        <name>Ca(2+)</name>
        <dbReference type="ChEBI" id="CHEBI:29108"/>
        <label>1</label>
        <note>catalytic</note>
    </ligand>
</feature>
<evidence type="ECO:0000256" key="6">
    <source>
        <dbReference type="PIRSR" id="PIRSR602640-2"/>
    </source>
</evidence>
<dbReference type="InterPro" id="IPR002640">
    <property type="entry name" value="Arylesterase"/>
</dbReference>
<feature type="binding site" evidence="6">
    <location>
        <position position="211"/>
    </location>
    <ligand>
        <name>Ca(2+)</name>
        <dbReference type="ChEBI" id="CHEBI:29108"/>
        <label>1</label>
        <note>catalytic</note>
    </ligand>
</feature>
<feature type="active site" description="Proton acceptor" evidence="5">
    <location>
        <position position="103"/>
    </location>
</feature>
<dbReference type="PANTHER" id="PTHR11799:SF12">
    <property type="entry name" value="PARAOXONASE-RELATED"/>
    <property type="match status" value="1"/>
</dbReference>
<protein>
    <recommendedName>
        <fullName evidence="8">Paraoxonase</fullName>
        <ecNumber evidence="8">3.1.1.2</ecNumber>
    </recommendedName>
</protein>
<evidence type="ECO:0000256" key="8">
    <source>
        <dbReference type="RuleBase" id="RU368025"/>
    </source>
</evidence>
<dbReference type="Proteomes" id="UP001209878">
    <property type="component" value="Unassembled WGS sequence"/>
</dbReference>
<proteinExistence type="inferred from homology"/>
<dbReference type="Gene3D" id="2.120.10.30">
    <property type="entry name" value="TolB, C-terminal domain"/>
    <property type="match status" value="2"/>
</dbReference>
<feature type="binding site" evidence="6">
    <location>
        <position position="51"/>
    </location>
    <ligand>
        <name>Ca(2+)</name>
        <dbReference type="ChEBI" id="CHEBI:29108"/>
        <label>1</label>
        <note>catalytic</note>
    </ligand>
</feature>
<evidence type="ECO:0000256" key="3">
    <source>
        <dbReference type="ARBA" id="ARBA00023157"/>
    </source>
</evidence>
<comment type="similarity">
    <text evidence="1 8">Belongs to the paraoxonase family.</text>
</comment>
<gene>
    <name evidence="9" type="ORF">NP493_299g03068</name>
</gene>
<evidence type="ECO:0000313" key="9">
    <source>
        <dbReference type="EMBL" id="KAK2183713.1"/>
    </source>
</evidence>
<dbReference type="InterPro" id="IPR011042">
    <property type="entry name" value="6-blade_b-propeller_TolB-like"/>
</dbReference>
<dbReference type="PANTHER" id="PTHR11799">
    <property type="entry name" value="PARAOXONASE"/>
    <property type="match status" value="1"/>
</dbReference>
<feature type="binding site" evidence="6">
    <location>
        <position position="159"/>
    </location>
    <ligand>
        <name>Ca(2+)</name>
        <dbReference type="ChEBI" id="CHEBI:29108"/>
        <label>1</label>
        <note>catalytic</note>
    </ligand>
</feature>
<comment type="caution">
    <text evidence="9">The sequence shown here is derived from an EMBL/GenBank/DDBJ whole genome shotgun (WGS) entry which is preliminary data.</text>
</comment>
<feature type="disulfide bond" description="In form B" evidence="7">
    <location>
        <begin position="39"/>
        <end position="329"/>
    </location>
</feature>
<evidence type="ECO:0000256" key="1">
    <source>
        <dbReference type="ARBA" id="ARBA00008595"/>
    </source>
</evidence>
<dbReference type="AlphaFoldDB" id="A0AAD9NW82"/>
<comment type="catalytic activity">
    <reaction evidence="8">
        <text>a phenyl acetate + H2O = a phenol + acetate + H(+)</text>
        <dbReference type="Rhea" id="RHEA:17309"/>
        <dbReference type="ChEBI" id="CHEBI:15377"/>
        <dbReference type="ChEBI" id="CHEBI:15378"/>
        <dbReference type="ChEBI" id="CHEBI:30089"/>
        <dbReference type="ChEBI" id="CHEBI:33853"/>
        <dbReference type="ChEBI" id="CHEBI:140310"/>
        <dbReference type="EC" id="3.1.1.2"/>
    </reaction>
</comment>
<dbReference type="PRINTS" id="PR01785">
    <property type="entry name" value="PARAOXONASE"/>
</dbReference>
<organism evidence="9 10">
    <name type="scientific">Ridgeia piscesae</name>
    <name type="common">Tubeworm</name>
    <dbReference type="NCBI Taxonomy" id="27915"/>
    <lineage>
        <taxon>Eukaryota</taxon>
        <taxon>Metazoa</taxon>
        <taxon>Spiralia</taxon>
        <taxon>Lophotrochozoa</taxon>
        <taxon>Annelida</taxon>
        <taxon>Polychaeta</taxon>
        <taxon>Sedentaria</taxon>
        <taxon>Canalipalpata</taxon>
        <taxon>Sabellida</taxon>
        <taxon>Siboglinidae</taxon>
        <taxon>Ridgeia</taxon>
    </lineage>
</organism>
<dbReference type="GO" id="GO:0046872">
    <property type="term" value="F:metal ion binding"/>
    <property type="evidence" value="ECO:0007669"/>
    <property type="project" value="UniProtKB-KW"/>
</dbReference>
<evidence type="ECO:0000313" key="10">
    <source>
        <dbReference type="Proteomes" id="UP001209878"/>
    </source>
</evidence>